<evidence type="ECO:0000256" key="1">
    <source>
        <dbReference type="SAM" id="Phobius"/>
    </source>
</evidence>
<keyword evidence="1" id="KW-1133">Transmembrane helix</keyword>
<organism evidence="2">
    <name type="scientific">Catovirus CTV1</name>
    <dbReference type="NCBI Taxonomy" id="1977631"/>
    <lineage>
        <taxon>Viruses</taxon>
        <taxon>Varidnaviria</taxon>
        <taxon>Bamfordvirae</taxon>
        <taxon>Nucleocytoviricota</taxon>
        <taxon>Megaviricetes</taxon>
        <taxon>Imitervirales</taxon>
        <taxon>Mimiviridae</taxon>
        <taxon>Klosneuvirinae</taxon>
        <taxon>Catovirus</taxon>
    </lineage>
</organism>
<reference evidence="2" key="1">
    <citation type="journal article" date="2017" name="Science">
        <title>Giant viruses with an expanded complement of translation system components.</title>
        <authorList>
            <person name="Schulz F."/>
            <person name="Yutin N."/>
            <person name="Ivanova N.N."/>
            <person name="Ortega D.R."/>
            <person name="Lee T.K."/>
            <person name="Vierheilig J."/>
            <person name="Daims H."/>
            <person name="Horn M."/>
            <person name="Wagner M."/>
            <person name="Jensen G.J."/>
            <person name="Kyrpides N.C."/>
            <person name="Koonin E.V."/>
            <person name="Woyke T."/>
        </authorList>
    </citation>
    <scope>NUCLEOTIDE SEQUENCE</scope>
    <source>
        <strain evidence="2">CTV1</strain>
    </source>
</reference>
<dbReference type="EMBL" id="KY684083">
    <property type="protein sequence ID" value="ARF08849.1"/>
    <property type="molecule type" value="Genomic_DNA"/>
</dbReference>
<accession>A0A1V0SAW8</accession>
<feature type="transmembrane region" description="Helical" evidence="1">
    <location>
        <begin position="29"/>
        <end position="49"/>
    </location>
</feature>
<protein>
    <submittedName>
        <fullName evidence="2">Uncharacterized protein</fullName>
    </submittedName>
</protein>
<sequence length="83" mass="9629">MNNLNAINYEQNNQTPFFSRNLDFLGIRIPYWLLILCLIIIVIIIIFSMTDTSQVKQIIPYDFTVTSDSPGNTIIDDIINKNY</sequence>
<evidence type="ECO:0000313" key="2">
    <source>
        <dbReference type="EMBL" id="ARF08849.1"/>
    </source>
</evidence>
<proteinExistence type="predicted"/>
<gene>
    <name evidence="2" type="ORF">Catovirus_1_899</name>
</gene>
<keyword evidence="1" id="KW-0472">Membrane</keyword>
<name>A0A1V0SAW8_9VIRU</name>
<keyword evidence="1" id="KW-0812">Transmembrane</keyword>